<dbReference type="PROSITE" id="PS00092">
    <property type="entry name" value="N6_MTASE"/>
    <property type="match status" value="1"/>
</dbReference>
<keyword evidence="3 6" id="KW-0489">Methyltransferase</keyword>
<dbReference type="OrthoDB" id="9816072at2"/>
<comment type="subunit">
    <text evidence="6">Monomer.</text>
</comment>
<dbReference type="InterPro" id="IPR046977">
    <property type="entry name" value="RsmC/RlmG"/>
</dbReference>
<evidence type="ECO:0000313" key="10">
    <source>
        <dbReference type="Proteomes" id="UP000294702"/>
    </source>
</evidence>
<dbReference type="GO" id="GO:0005737">
    <property type="term" value="C:cytoplasm"/>
    <property type="evidence" value="ECO:0007669"/>
    <property type="project" value="UniProtKB-SubCell"/>
</dbReference>
<evidence type="ECO:0000256" key="3">
    <source>
        <dbReference type="ARBA" id="ARBA00022603"/>
    </source>
</evidence>
<dbReference type="HAMAP" id="MF_01862">
    <property type="entry name" value="16SrRNA_methyltr_C"/>
    <property type="match status" value="1"/>
</dbReference>
<dbReference type="InterPro" id="IPR002052">
    <property type="entry name" value="DNA_methylase_N6_adenine_CS"/>
</dbReference>
<dbReference type="CDD" id="cd02440">
    <property type="entry name" value="AdoMet_MTases"/>
    <property type="match status" value="1"/>
</dbReference>
<comment type="subcellular location">
    <subcellularLocation>
        <location evidence="6">Cytoplasm</location>
    </subcellularLocation>
</comment>
<dbReference type="GO" id="GO:0052914">
    <property type="term" value="F:16S rRNA (guanine(1207)-N(2))-methyltransferase activity"/>
    <property type="evidence" value="ECO:0007669"/>
    <property type="project" value="UniProtKB-EC"/>
</dbReference>
<dbReference type="EMBL" id="SMFT01000001">
    <property type="protein sequence ID" value="TCK01570.1"/>
    <property type="molecule type" value="Genomic_DNA"/>
</dbReference>
<comment type="catalytic activity">
    <reaction evidence="6">
        <text>guanosine(1207) in 16S rRNA + S-adenosyl-L-methionine = N(2)-methylguanosine(1207) in 16S rRNA + S-adenosyl-L-homocysteine + H(+)</text>
        <dbReference type="Rhea" id="RHEA:42736"/>
        <dbReference type="Rhea" id="RHEA-COMP:10213"/>
        <dbReference type="Rhea" id="RHEA-COMP:10214"/>
        <dbReference type="ChEBI" id="CHEBI:15378"/>
        <dbReference type="ChEBI" id="CHEBI:57856"/>
        <dbReference type="ChEBI" id="CHEBI:59789"/>
        <dbReference type="ChEBI" id="CHEBI:74269"/>
        <dbReference type="ChEBI" id="CHEBI:74481"/>
        <dbReference type="EC" id="2.1.1.172"/>
    </reaction>
</comment>
<organism evidence="9 10">
    <name type="scientific">Volucribacter psittacicida</name>
    <dbReference type="NCBI Taxonomy" id="203482"/>
    <lineage>
        <taxon>Bacteria</taxon>
        <taxon>Pseudomonadati</taxon>
        <taxon>Pseudomonadota</taxon>
        <taxon>Gammaproteobacteria</taxon>
        <taxon>Pasteurellales</taxon>
        <taxon>Pasteurellaceae</taxon>
        <taxon>Volucribacter</taxon>
    </lineage>
</organism>
<dbReference type="Pfam" id="PF05175">
    <property type="entry name" value="MTS"/>
    <property type="match status" value="1"/>
</dbReference>
<dbReference type="EC" id="2.1.1.172" evidence="6"/>
<dbReference type="NCBIfam" id="NF007023">
    <property type="entry name" value="PRK09489.1"/>
    <property type="match status" value="1"/>
</dbReference>
<dbReference type="RefSeq" id="WP_132687945.1">
    <property type="nucleotide sequence ID" value="NZ_SMFT01000001.1"/>
</dbReference>
<keyword evidence="1 6" id="KW-0963">Cytoplasm</keyword>
<dbReference type="InterPro" id="IPR023543">
    <property type="entry name" value="rRNA_ssu_MeTfrase_C"/>
</dbReference>
<dbReference type="Proteomes" id="UP000294702">
    <property type="component" value="Unassembled WGS sequence"/>
</dbReference>
<accession>A0A4R1G552</accession>
<protein>
    <recommendedName>
        <fullName evidence="6">Ribosomal RNA small subunit methyltransferase C</fullName>
        <ecNumber evidence="6">2.1.1.172</ecNumber>
    </recommendedName>
    <alternativeName>
        <fullName evidence="6">16S rRNA m2G1207 methyltransferase</fullName>
    </alternativeName>
    <alternativeName>
        <fullName evidence="6">rRNA (guanine-N(2)-)-methyltransferase RsmC</fullName>
    </alternativeName>
</protein>
<gene>
    <name evidence="6" type="primary">rsmC</name>
    <name evidence="9" type="ORF">EV694_0186</name>
</gene>
<keyword evidence="4 6" id="KW-0808">Transferase</keyword>
<evidence type="ECO:0000256" key="2">
    <source>
        <dbReference type="ARBA" id="ARBA00022552"/>
    </source>
</evidence>
<evidence type="ECO:0000256" key="4">
    <source>
        <dbReference type="ARBA" id="ARBA00022679"/>
    </source>
</evidence>
<dbReference type="SUPFAM" id="SSF53335">
    <property type="entry name" value="S-adenosyl-L-methionine-dependent methyltransferases"/>
    <property type="match status" value="1"/>
</dbReference>
<proteinExistence type="inferred from homology"/>
<evidence type="ECO:0000259" key="7">
    <source>
        <dbReference type="Pfam" id="PF05175"/>
    </source>
</evidence>
<dbReference type="PANTHER" id="PTHR47816">
    <property type="entry name" value="RIBOSOMAL RNA SMALL SUBUNIT METHYLTRANSFERASE C"/>
    <property type="match status" value="1"/>
</dbReference>
<comment type="function">
    <text evidence="6">Specifically methylates the guanine in position 1207 of 16S rRNA in the 30S particle.</text>
</comment>
<dbReference type="Pfam" id="PF08468">
    <property type="entry name" value="MTS_N"/>
    <property type="match status" value="1"/>
</dbReference>
<dbReference type="AlphaFoldDB" id="A0A4R1G552"/>
<evidence type="ECO:0000256" key="5">
    <source>
        <dbReference type="ARBA" id="ARBA00022691"/>
    </source>
</evidence>
<evidence type="ECO:0000313" key="9">
    <source>
        <dbReference type="EMBL" id="TCK01570.1"/>
    </source>
</evidence>
<dbReference type="InterPro" id="IPR007848">
    <property type="entry name" value="Small_mtfrase_dom"/>
</dbReference>
<name>A0A4R1G552_9PAST</name>
<evidence type="ECO:0000259" key="8">
    <source>
        <dbReference type="Pfam" id="PF08468"/>
    </source>
</evidence>
<keyword evidence="2 6" id="KW-0698">rRNA processing</keyword>
<sequence>MLSLESEVLQRHLDFIKHKSLLFAGAVNDDFAQQLSQQSSSIRLWSCYFGDRSQLDKSAVSFSSFFNQDLSAQPAELILYYWTKNKQEVQFQLMQLLAQSPQGQQMLIVGNNRSGVRSAEKMLAPYGDIAKIDTARRCSLYHFCLTQPVRADVADYWHIYQHHSLAPLKIYSLPGVFSRQALDQGTELLLSTLTQPIQGKVLDLGCGAGVIGSFIQYHNPQVELLMTDIHAMALTSAQRTLEENHLQGQVKASNVFSHIEGKFNLIISNPPFHDGIETDYTAVENLIRQAKQFLLAGGELRLVANSFLPYPDLLDQHFGQHQVLAKTGKFKVYSVIKH</sequence>
<keyword evidence="10" id="KW-1185">Reference proteome</keyword>
<feature type="domain" description="Methyltransferase small" evidence="7">
    <location>
        <begin position="168"/>
        <end position="334"/>
    </location>
</feature>
<dbReference type="InterPro" id="IPR029063">
    <property type="entry name" value="SAM-dependent_MTases_sf"/>
</dbReference>
<dbReference type="GO" id="GO:0003676">
    <property type="term" value="F:nucleic acid binding"/>
    <property type="evidence" value="ECO:0007669"/>
    <property type="project" value="InterPro"/>
</dbReference>
<evidence type="ECO:0000256" key="1">
    <source>
        <dbReference type="ARBA" id="ARBA00022490"/>
    </source>
</evidence>
<feature type="domain" description="Methyltransferase small N-terminal" evidence="8">
    <location>
        <begin position="6"/>
        <end position="160"/>
    </location>
</feature>
<reference evidence="9 10" key="1">
    <citation type="submission" date="2019-03" db="EMBL/GenBank/DDBJ databases">
        <title>Genomic Encyclopedia of Type Strains, Phase IV (KMG-IV): sequencing the most valuable type-strain genomes for metagenomic binning, comparative biology and taxonomic classification.</title>
        <authorList>
            <person name="Goeker M."/>
        </authorList>
    </citation>
    <scope>NUCLEOTIDE SEQUENCE [LARGE SCALE GENOMIC DNA]</scope>
    <source>
        <strain evidence="9 10">DSM 15534</strain>
    </source>
</reference>
<dbReference type="PANTHER" id="PTHR47816:SF4">
    <property type="entry name" value="RIBOSOMAL RNA SMALL SUBUNIT METHYLTRANSFERASE C"/>
    <property type="match status" value="1"/>
</dbReference>
<keyword evidence="5 6" id="KW-0949">S-adenosyl-L-methionine</keyword>
<dbReference type="InterPro" id="IPR013675">
    <property type="entry name" value="Mtase_sm_N"/>
</dbReference>
<comment type="similarity">
    <text evidence="6">Belongs to the methyltransferase superfamily. RsmC family.</text>
</comment>
<evidence type="ECO:0000256" key="6">
    <source>
        <dbReference type="HAMAP-Rule" id="MF_01862"/>
    </source>
</evidence>
<comment type="caution">
    <text evidence="9">The sequence shown here is derived from an EMBL/GenBank/DDBJ whole genome shotgun (WGS) entry which is preliminary data.</text>
</comment>
<dbReference type="Gene3D" id="3.40.50.150">
    <property type="entry name" value="Vaccinia Virus protein VP39"/>
    <property type="match status" value="2"/>
</dbReference>